<comment type="caution">
    <text evidence="2">The sequence shown here is derived from an EMBL/GenBank/DDBJ whole genome shotgun (WGS) entry which is preliminary data.</text>
</comment>
<feature type="compositionally biased region" description="Basic and acidic residues" evidence="1">
    <location>
        <begin position="32"/>
        <end position="42"/>
    </location>
</feature>
<dbReference type="Proteomes" id="UP001220964">
    <property type="component" value="Unassembled WGS sequence"/>
</dbReference>
<protein>
    <submittedName>
        <fullName evidence="2">Uncharacterized protein</fullName>
    </submittedName>
</protein>
<organism evidence="2 3">
    <name type="scientific">Psychromarinibacter sediminicola</name>
    <dbReference type="NCBI Taxonomy" id="3033385"/>
    <lineage>
        <taxon>Bacteria</taxon>
        <taxon>Pseudomonadati</taxon>
        <taxon>Pseudomonadota</taxon>
        <taxon>Alphaproteobacteria</taxon>
        <taxon>Rhodobacterales</taxon>
        <taxon>Paracoccaceae</taxon>
        <taxon>Psychromarinibacter</taxon>
    </lineage>
</organism>
<accession>A0AAE3TB25</accession>
<sequence length="61" mass="6746">MAATDQELKDLLLDYIARFGFTEKARKVFELETPPENDHAKAESGGPVGDMQAVRPNIAKN</sequence>
<evidence type="ECO:0000313" key="2">
    <source>
        <dbReference type="EMBL" id="MDF0603862.1"/>
    </source>
</evidence>
<evidence type="ECO:0000313" key="3">
    <source>
        <dbReference type="Proteomes" id="UP001220964"/>
    </source>
</evidence>
<dbReference type="EMBL" id="JARGYC010000154">
    <property type="protein sequence ID" value="MDF0603862.1"/>
    <property type="molecule type" value="Genomic_DNA"/>
</dbReference>
<keyword evidence="3" id="KW-1185">Reference proteome</keyword>
<feature type="region of interest" description="Disordered" evidence="1">
    <location>
        <begin position="32"/>
        <end position="61"/>
    </location>
</feature>
<proteinExistence type="predicted"/>
<dbReference type="RefSeq" id="WP_275569972.1">
    <property type="nucleotide sequence ID" value="NZ_JARGYC010000154.1"/>
</dbReference>
<dbReference type="AlphaFoldDB" id="A0AAE3TB25"/>
<evidence type="ECO:0000256" key="1">
    <source>
        <dbReference type="SAM" id="MobiDB-lite"/>
    </source>
</evidence>
<reference evidence="2" key="1">
    <citation type="submission" date="2023-03" db="EMBL/GenBank/DDBJ databases">
        <title>Multiphase analysis and comparison of six strains from genera Psychromarinibacter, Lutimaribacter, and Maritimibacter, including a novel species: Psychromarinibacter sediminicola sp. nov.</title>
        <authorList>
            <person name="Wang Y.-H."/>
            <person name="Ye M.-Q."/>
            <person name="Du Z.-J."/>
        </authorList>
    </citation>
    <scope>NUCLEOTIDE SEQUENCE</scope>
    <source>
        <strain evidence="2">C21-152</strain>
    </source>
</reference>
<gene>
    <name evidence="2" type="ORF">P1J78_24415</name>
</gene>
<name>A0AAE3TB25_9RHOB</name>